<reference evidence="3" key="1">
    <citation type="submission" date="2021-03" db="EMBL/GenBank/DDBJ databases">
        <title>Chromosome level genome of the anhydrobiotic midge Polypedilum vanderplanki.</title>
        <authorList>
            <person name="Yoshida Y."/>
            <person name="Kikawada T."/>
            <person name="Gusev O."/>
        </authorList>
    </citation>
    <scope>NUCLEOTIDE SEQUENCE</scope>
    <source>
        <strain evidence="3">NIAS01</strain>
        <tissue evidence="3">Whole body or cell culture</tissue>
    </source>
</reference>
<feature type="compositionally biased region" description="Basic and acidic residues" evidence="2">
    <location>
        <begin position="1"/>
        <end position="18"/>
    </location>
</feature>
<keyword evidence="1" id="KW-0175">Coiled coil</keyword>
<feature type="compositionally biased region" description="Polar residues" evidence="2">
    <location>
        <begin position="872"/>
        <end position="883"/>
    </location>
</feature>
<organism evidence="3 4">
    <name type="scientific">Polypedilum vanderplanki</name>
    <name type="common">Sleeping chironomid midge</name>
    <dbReference type="NCBI Taxonomy" id="319348"/>
    <lineage>
        <taxon>Eukaryota</taxon>
        <taxon>Metazoa</taxon>
        <taxon>Ecdysozoa</taxon>
        <taxon>Arthropoda</taxon>
        <taxon>Hexapoda</taxon>
        <taxon>Insecta</taxon>
        <taxon>Pterygota</taxon>
        <taxon>Neoptera</taxon>
        <taxon>Endopterygota</taxon>
        <taxon>Diptera</taxon>
        <taxon>Nematocera</taxon>
        <taxon>Chironomoidea</taxon>
        <taxon>Chironomidae</taxon>
        <taxon>Chironominae</taxon>
        <taxon>Polypedilum</taxon>
        <taxon>Polypedilum</taxon>
    </lineage>
</organism>
<feature type="region of interest" description="Disordered" evidence="2">
    <location>
        <begin position="619"/>
        <end position="643"/>
    </location>
</feature>
<dbReference type="AlphaFoldDB" id="A0A9J6CIP4"/>
<sequence>MTEPIESHTKKSKVDDQQLRSQAAPYKEEIIKIWQECKSGIYPSNTRNLFRCISFFAQYAKYLPECSYDILNMCRACLILIENNTSDWDAKVLNKLLILCTTLLICRKEEQVIRSSCSILTEILSLLPLDVLNPIVKTHASTLSFILHKLEQVKTNYTQVEILRVFFLFTRDLPTLRYDIISKNRLVIRARTDIANAFLEFMKHIDMDNYFISSRDFLKFYNTYIVKKIFILSTEGYLVKINDKPVENNELMCIDFNGRNLTISFFAPKKMFFNLNTQLLTEYGAQDTDENQMVFVEIECDNIEATIKKPNCDKVFLQIEISVAKIMHIKSSNNFEQKIFGLQTIAFVMVDTEAKVKCFLDMFYNRFKSRDRMPFDENNSLVDQESLMSYKTNASMLSNIVPPMFPMNAEEIQRDSSTQNIDKTRLAKDLSQREIKEQDIGKQVVSMKNETKKVAQKDTPKRGRKQNATKVITSTEQKPTRSKKQSAKKISSDDEYDSQNVEKMPSYREFMNQKRAERAQAAKKSKIEINNKVDKTDDEIFMTKQPVTMLSKKPLPMNVEKNQRESLTQNTNAIQSTKDLIQRKTKDLEMKKTNVPVQNETKKVTLKRGRKQNATKVITTTEQRTTRSKKQVNKKISSDDDSQDIEKIPSYREFLNQKLEKNKIHKTDEEVLKTKQPLTILSKKPLKKDTDNTDRPLKRTRVDAFNDDESISQEPCIRKMIKQKKNKQVYDTELNESLLSQQNACVSNSTPISMEIENDENDYNHQTRSSTMITKTDQRVEQTFVSNDKSANKQLPPTMKEFEKSRNLDFVSKERNQMKLKENQTRVSEWVESSLSSQQNICILSSTGNSIEFEDVDEEIDIPDTNDHHQQDSSLSEQQNDSASNIACPSKTVQFDDFDPTALFQERSAVLAQKYRSKLQIIANQEKEITRDCEPLIKEMNENYLERIREVKEQLNIVMQLNKRYSSAKSKLVDLLKQKDESMKQLQIAIAKHRHLCESNNQTQIKELTKLKNEVHQAHESLKHDIWHQYVVSIQKKMTNSFQKAFEI</sequence>
<accession>A0A9J6CIP4</accession>
<proteinExistence type="predicted"/>
<feature type="region of interest" description="Disordered" evidence="2">
    <location>
        <begin position="862"/>
        <end position="883"/>
    </location>
</feature>
<comment type="caution">
    <text evidence="3">The sequence shown here is derived from an EMBL/GenBank/DDBJ whole genome shotgun (WGS) entry which is preliminary data.</text>
</comment>
<feature type="region of interest" description="Disordered" evidence="2">
    <location>
        <begin position="1"/>
        <end position="20"/>
    </location>
</feature>
<feature type="compositionally biased region" description="Polar residues" evidence="2">
    <location>
        <begin position="468"/>
        <end position="477"/>
    </location>
</feature>
<name>A0A9J6CIP4_POLVA</name>
<keyword evidence="4" id="KW-1185">Reference proteome</keyword>
<dbReference type="Proteomes" id="UP001107558">
    <property type="component" value="Chromosome 1"/>
</dbReference>
<dbReference type="OrthoDB" id="7800486at2759"/>
<feature type="coiled-coil region" evidence="1">
    <location>
        <begin position="941"/>
        <end position="978"/>
    </location>
</feature>
<feature type="region of interest" description="Disordered" evidence="2">
    <location>
        <begin position="438"/>
        <end position="501"/>
    </location>
</feature>
<gene>
    <name evidence="3" type="ORF">PVAND_011298</name>
</gene>
<dbReference type="EMBL" id="JADBJN010000001">
    <property type="protein sequence ID" value="KAG5681892.1"/>
    <property type="molecule type" value="Genomic_DNA"/>
</dbReference>
<feature type="compositionally biased region" description="Basic and acidic residues" evidence="2">
    <location>
        <begin position="449"/>
        <end position="461"/>
    </location>
</feature>
<protein>
    <submittedName>
        <fullName evidence="3">Uncharacterized protein</fullName>
    </submittedName>
</protein>
<evidence type="ECO:0000313" key="3">
    <source>
        <dbReference type="EMBL" id="KAG5681892.1"/>
    </source>
</evidence>
<evidence type="ECO:0000313" key="4">
    <source>
        <dbReference type="Proteomes" id="UP001107558"/>
    </source>
</evidence>
<evidence type="ECO:0000256" key="2">
    <source>
        <dbReference type="SAM" id="MobiDB-lite"/>
    </source>
</evidence>
<evidence type="ECO:0000256" key="1">
    <source>
        <dbReference type="SAM" id="Coils"/>
    </source>
</evidence>